<name>A0AAP0PSN5_9MAGN</name>
<keyword evidence="1" id="KW-0812">Transmembrane</keyword>
<reference evidence="2 3" key="1">
    <citation type="submission" date="2024-01" db="EMBL/GenBank/DDBJ databases">
        <title>Genome assemblies of Stephania.</title>
        <authorList>
            <person name="Yang L."/>
        </authorList>
    </citation>
    <scope>NUCLEOTIDE SEQUENCE [LARGE SCALE GENOMIC DNA]</scope>
    <source>
        <strain evidence="2">QJT</strain>
        <tissue evidence="2">Leaf</tissue>
    </source>
</reference>
<protein>
    <submittedName>
        <fullName evidence="2">Uncharacterized protein</fullName>
    </submittedName>
</protein>
<evidence type="ECO:0000313" key="2">
    <source>
        <dbReference type="EMBL" id="KAK9154987.1"/>
    </source>
</evidence>
<gene>
    <name evidence="2" type="ORF">Sjap_002467</name>
</gene>
<organism evidence="2 3">
    <name type="scientific">Stephania japonica</name>
    <dbReference type="NCBI Taxonomy" id="461633"/>
    <lineage>
        <taxon>Eukaryota</taxon>
        <taxon>Viridiplantae</taxon>
        <taxon>Streptophyta</taxon>
        <taxon>Embryophyta</taxon>
        <taxon>Tracheophyta</taxon>
        <taxon>Spermatophyta</taxon>
        <taxon>Magnoliopsida</taxon>
        <taxon>Ranunculales</taxon>
        <taxon>Menispermaceae</taxon>
        <taxon>Menispermoideae</taxon>
        <taxon>Cissampelideae</taxon>
        <taxon>Stephania</taxon>
    </lineage>
</organism>
<keyword evidence="1" id="KW-1133">Transmembrane helix</keyword>
<keyword evidence="3" id="KW-1185">Reference proteome</keyword>
<keyword evidence="1" id="KW-0472">Membrane</keyword>
<dbReference type="Proteomes" id="UP001417504">
    <property type="component" value="Unassembled WGS sequence"/>
</dbReference>
<dbReference type="AlphaFoldDB" id="A0AAP0PSN5"/>
<accession>A0AAP0PSN5</accession>
<sequence>MRGRKFILKNFLRDKLCRSPRRILRGARGTPCSTNFMSVLIIWLLLNLKHKSPIVDTIHFLPQHQQVPFLQVIWLYIVLGSIHHKVFCNISC</sequence>
<proteinExistence type="predicted"/>
<dbReference type="EMBL" id="JBBNAE010000001">
    <property type="protein sequence ID" value="KAK9154987.1"/>
    <property type="molecule type" value="Genomic_DNA"/>
</dbReference>
<evidence type="ECO:0000313" key="3">
    <source>
        <dbReference type="Proteomes" id="UP001417504"/>
    </source>
</evidence>
<evidence type="ECO:0000256" key="1">
    <source>
        <dbReference type="SAM" id="Phobius"/>
    </source>
</evidence>
<feature type="transmembrane region" description="Helical" evidence="1">
    <location>
        <begin position="66"/>
        <end position="87"/>
    </location>
</feature>
<comment type="caution">
    <text evidence="2">The sequence shown here is derived from an EMBL/GenBank/DDBJ whole genome shotgun (WGS) entry which is preliminary data.</text>
</comment>
<feature type="transmembrane region" description="Helical" evidence="1">
    <location>
        <begin position="28"/>
        <end position="46"/>
    </location>
</feature>